<gene>
    <name evidence="1" type="ORF">ILYODFUR_029390</name>
</gene>
<reference evidence="1 2" key="1">
    <citation type="submission" date="2021-06" db="EMBL/GenBank/DDBJ databases">
        <authorList>
            <person name="Palmer J.M."/>
        </authorList>
    </citation>
    <scope>NUCLEOTIDE SEQUENCE [LARGE SCALE GENOMIC DNA]</scope>
    <source>
        <strain evidence="2">if_2019</strain>
        <tissue evidence="1">Muscle</tissue>
    </source>
</reference>
<comment type="caution">
    <text evidence="1">The sequence shown here is derived from an EMBL/GenBank/DDBJ whole genome shotgun (WGS) entry which is preliminary data.</text>
</comment>
<dbReference type="EMBL" id="JAHRIQ010096857">
    <property type="protein sequence ID" value="MEQ2253166.1"/>
    <property type="molecule type" value="Genomic_DNA"/>
</dbReference>
<name>A0ABV0V7T4_9TELE</name>
<dbReference type="Proteomes" id="UP001482620">
    <property type="component" value="Unassembled WGS sequence"/>
</dbReference>
<evidence type="ECO:0000313" key="1">
    <source>
        <dbReference type="EMBL" id="MEQ2253166.1"/>
    </source>
</evidence>
<protein>
    <submittedName>
        <fullName evidence="1">Uncharacterized protein</fullName>
    </submittedName>
</protein>
<organism evidence="1 2">
    <name type="scientific">Ilyodon furcidens</name>
    <name type="common">goldbreast splitfin</name>
    <dbReference type="NCBI Taxonomy" id="33524"/>
    <lineage>
        <taxon>Eukaryota</taxon>
        <taxon>Metazoa</taxon>
        <taxon>Chordata</taxon>
        <taxon>Craniata</taxon>
        <taxon>Vertebrata</taxon>
        <taxon>Euteleostomi</taxon>
        <taxon>Actinopterygii</taxon>
        <taxon>Neopterygii</taxon>
        <taxon>Teleostei</taxon>
        <taxon>Neoteleostei</taxon>
        <taxon>Acanthomorphata</taxon>
        <taxon>Ovalentaria</taxon>
        <taxon>Atherinomorphae</taxon>
        <taxon>Cyprinodontiformes</taxon>
        <taxon>Goodeidae</taxon>
        <taxon>Ilyodon</taxon>
    </lineage>
</organism>
<keyword evidence="2" id="KW-1185">Reference proteome</keyword>
<sequence length="119" mass="12760">MNGKCYDCIGGCSVKQDILNQAAHFKEAEARVAEVESVGVLGVSFCSPVLPATNLIQLLDGTRRTVGAESTSVLHQPHQERSLVPNVANAPVPDYFLSTYLLVSSRLPPVPSFLSSLCM</sequence>
<proteinExistence type="predicted"/>
<evidence type="ECO:0000313" key="2">
    <source>
        <dbReference type="Proteomes" id="UP001482620"/>
    </source>
</evidence>
<accession>A0ABV0V7T4</accession>